<sequence length="132" mass="14002">MARALLARPELLLLDEPTASLDARNEGLLRRPWPRRRTTARCWSWRTGCPRCSTATRSSCSTGAGSSPAGPMPSWWTAARCTASSPPPSSSCDEGPSSSPPLAGSRRAPGRGPARSGDGGFSRPSPLPWRCP</sequence>
<evidence type="ECO:0000313" key="3">
    <source>
        <dbReference type="Proteomes" id="UP001324287"/>
    </source>
</evidence>
<evidence type="ECO:0000256" key="1">
    <source>
        <dbReference type="SAM" id="MobiDB-lite"/>
    </source>
</evidence>
<dbReference type="EMBL" id="CP141261">
    <property type="protein sequence ID" value="WRL67234.1"/>
    <property type="molecule type" value="Genomic_DNA"/>
</dbReference>
<name>A0ABZ1BBW6_9ACTN</name>
<dbReference type="RefSeq" id="WP_324278541.1">
    <property type="nucleotide sequence ID" value="NZ_CP141261.1"/>
</dbReference>
<proteinExistence type="predicted"/>
<organism evidence="2 3">
    <name type="scientific">Blastococcus brunescens</name>
    <dbReference type="NCBI Taxonomy" id="1564165"/>
    <lineage>
        <taxon>Bacteria</taxon>
        <taxon>Bacillati</taxon>
        <taxon>Actinomycetota</taxon>
        <taxon>Actinomycetes</taxon>
        <taxon>Geodermatophilales</taxon>
        <taxon>Geodermatophilaceae</taxon>
        <taxon>Blastococcus</taxon>
    </lineage>
</organism>
<feature type="region of interest" description="Disordered" evidence="1">
    <location>
        <begin position="53"/>
        <end position="132"/>
    </location>
</feature>
<dbReference type="SUPFAM" id="SSF52540">
    <property type="entry name" value="P-loop containing nucleoside triphosphate hydrolases"/>
    <property type="match status" value="1"/>
</dbReference>
<protein>
    <recommendedName>
        <fullName evidence="4">ATP-binding cassette domain-containing protein</fullName>
    </recommendedName>
</protein>
<dbReference type="Gene3D" id="3.40.50.300">
    <property type="entry name" value="P-loop containing nucleotide triphosphate hydrolases"/>
    <property type="match status" value="1"/>
</dbReference>
<accession>A0ABZ1BBW6</accession>
<gene>
    <name evidence="2" type="ORF">U6N30_30005</name>
</gene>
<reference evidence="2 3" key="1">
    <citation type="submission" date="2023-12" db="EMBL/GenBank/DDBJ databases">
        <title>Blastococcus brunescens sp. nov., an actonobacterium isolated from sandstone collected in sahara desert.</title>
        <authorList>
            <person name="Gtari M."/>
            <person name="Ghodhbane F."/>
        </authorList>
    </citation>
    <scope>NUCLEOTIDE SEQUENCE [LARGE SCALE GENOMIC DNA]</scope>
    <source>
        <strain evidence="2 3">BMG 8361</strain>
    </source>
</reference>
<dbReference type="InterPro" id="IPR027417">
    <property type="entry name" value="P-loop_NTPase"/>
</dbReference>
<keyword evidence="3" id="KW-1185">Reference proteome</keyword>
<evidence type="ECO:0008006" key="4">
    <source>
        <dbReference type="Google" id="ProtNLM"/>
    </source>
</evidence>
<evidence type="ECO:0000313" key="2">
    <source>
        <dbReference type="EMBL" id="WRL67234.1"/>
    </source>
</evidence>
<dbReference type="Proteomes" id="UP001324287">
    <property type="component" value="Chromosome"/>
</dbReference>
<feature type="compositionally biased region" description="Low complexity" evidence="1">
    <location>
        <begin position="53"/>
        <end position="69"/>
    </location>
</feature>
<feature type="compositionally biased region" description="Low complexity" evidence="1">
    <location>
        <begin position="90"/>
        <end position="116"/>
    </location>
</feature>